<dbReference type="STRING" id="1298598.JCM21714_2380"/>
<comment type="caution">
    <text evidence="2">The sequence shown here is derived from an EMBL/GenBank/DDBJ whole genome shotgun (WGS) entry which is preliminary data.</text>
</comment>
<evidence type="ECO:0000259" key="1">
    <source>
        <dbReference type="Pfam" id="PF00005"/>
    </source>
</evidence>
<dbReference type="InterPro" id="IPR027417">
    <property type="entry name" value="P-loop_NTPase"/>
</dbReference>
<protein>
    <submittedName>
        <fullName evidence="2">ABC transporter ATP-binding protein</fullName>
    </submittedName>
</protein>
<proteinExistence type="predicted"/>
<dbReference type="Proteomes" id="UP000019102">
    <property type="component" value="Unassembled WGS sequence"/>
</dbReference>
<dbReference type="GO" id="GO:0016887">
    <property type="term" value="F:ATP hydrolysis activity"/>
    <property type="evidence" value="ECO:0007669"/>
    <property type="project" value="InterPro"/>
</dbReference>
<sequence length="122" mass="14140">MMLGLITDFNGEIEIFGQNIKNDNIAFKRKIGYVPENGEIYDSLTPMEYLSFVGGLYGMEQNEIIYKAEELMDLFELRDVLHTRISSFSKGMRQKVLLIASLIHNPDLLFWMSRLVGWMLIV</sequence>
<dbReference type="AlphaFoldDB" id="W4VKL2"/>
<evidence type="ECO:0000313" key="2">
    <source>
        <dbReference type="EMBL" id="GAE93309.1"/>
    </source>
</evidence>
<gene>
    <name evidence="2" type="ORF">JCM21714_2380</name>
</gene>
<dbReference type="eggNOG" id="COG1131">
    <property type="taxonomic scope" value="Bacteria"/>
</dbReference>
<dbReference type="PANTHER" id="PTHR43613">
    <property type="entry name" value="ABC TRANSPORTER, ATP-BINDING PROTEIN"/>
    <property type="match status" value="1"/>
</dbReference>
<keyword evidence="3" id="KW-1185">Reference proteome</keyword>
<dbReference type="InterPro" id="IPR003439">
    <property type="entry name" value="ABC_transporter-like_ATP-bd"/>
</dbReference>
<evidence type="ECO:0000313" key="3">
    <source>
        <dbReference type="Proteomes" id="UP000019102"/>
    </source>
</evidence>
<organism evidence="2 3">
    <name type="scientific">Gracilibacillus boraciitolerans JCM 21714</name>
    <dbReference type="NCBI Taxonomy" id="1298598"/>
    <lineage>
        <taxon>Bacteria</taxon>
        <taxon>Bacillati</taxon>
        <taxon>Bacillota</taxon>
        <taxon>Bacilli</taxon>
        <taxon>Bacillales</taxon>
        <taxon>Bacillaceae</taxon>
        <taxon>Gracilibacillus</taxon>
    </lineage>
</organism>
<name>W4VKL2_9BACI</name>
<dbReference type="SUPFAM" id="SSF52540">
    <property type="entry name" value="P-loop containing nucleoside triphosphate hydrolases"/>
    <property type="match status" value="1"/>
</dbReference>
<dbReference type="GO" id="GO:0005524">
    <property type="term" value="F:ATP binding"/>
    <property type="evidence" value="ECO:0007669"/>
    <property type="project" value="UniProtKB-KW"/>
</dbReference>
<dbReference type="Gene3D" id="3.40.50.300">
    <property type="entry name" value="P-loop containing nucleotide triphosphate hydrolases"/>
    <property type="match status" value="1"/>
</dbReference>
<accession>W4VKL2</accession>
<dbReference type="PANTHER" id="PTHR43613:SF1">
    <property type="entry name" value="ABC TRANSPORTER, ATP-BINDING PROTEIN"/>
    <property type="match status" value="1"/>
</dbReference>
<keyword evidence="2" id="KW-0067">ATP-binding</keyword>
<keyword evidence="2" id="KW-0547">Nucleotide-binding</keyword>
<feature type="domain" description="ABC transporter" evidence="1">
    <location>
        <begin position="1"/>
        <end position="110"/>
    </location>
</feature>
<dbReference type="EMBL" id="BAVS01000011">
    <property type="protein sequence ID" value="GAE93309.1"/>
    <property type="molecule type" value="Genomic_DNA"/>
</dbReference>
<dbReference type="Pfam" id="PF00005">
    <property type="entry name" value="ABC_tran"/>
    <property type="match status" value="1"/>
</dbReference>
<reference evidence="2 3" key="1">
    <citation type="journal article" date="2014" name="Genome Announc.">
        <title>Draft Genome Sequence of the Boron-Tolerant and Moderately Halotolerant Bacterium Gracilibacillus boraciitolerans JCM 21714T.</title>
        <authorList>
            <person name="Ahmed I."/>
            <person name="Oshima K."/>
            <person name="Suda W."/>
            <person name="Kitamura K."/>
            <person name="Iida T."/>
            <person name="Ohmori Y."/>
            <person name="Fujiwara T."/>
            <person name="Hattori M."/>
            <person name="Ohkuma M."/>
        </authorList>
    </citation>
    <scope>NUCLEOTIDE SEQUENCE [LARGE SCALE GENOMIC DNA]</scope>
    <source>
        <strain evidence="2 3">JCM 21714</strain>
    </source>
</reference>